<dbReference type="STRING" id="694327.DFW101_2885"/>
<evidence type="ECO:0000259" key="7">
    <source>
        <dbReference type="PROSITE" id="PS50110"/>
    </source>
</evidence>
<dbReference type="EMBL" id="CM001368">
    <property type="protein sequence ID" value="EHJ48887.1"/>
    <property type="molecule type" value="Genomic_DNA"/>
</dbReference>
<dbReference type="CDD" id="cd17546">
    <property type="entry name" value="REC_hyHK_CKI1_RcsC-like"/>
    <property type="match status" value="1"/>
</dbReference>
<dbReference type="InterPro" id="IPR011006">
    <property type="entry name" value="CheY-like_superfamily"/>
</dbReference>
<dbReference type="InterPro" id="IPR004358">
    <property type="entry name" value="Sig_transdc_His_kin-like_C"/>
</dbReference>
<evidence type="ECO:0000256" key="4">
    <source>
        <dbReference type="ARBA" id="ARBA00023012"/>
    </source>
</evidence>
<keyword evidence="9" id="KW-1185">Reference proteome</keyword>
<dbReference type="PANTHER" id="PTHR45339:SF1">
    <property type="entry name" value="HYBRID SIGNAL TRANSDUCTION HISTIDINE KINASE J"/>
    <property type="match status" value="1"/>
</dbReference>
<evidence type="ECO:0000256" key="3">
    <source>
        <dbReference type="ARBA" id="ARBA00022553"/>
    </source>
</evidence>
<dbReference type="GO" id="GO:0004673">
    <property type="term" value="F:protein histidine kinase activity"/>
    <property type="evidence" value="ECO:0007669"/>
    <property type="project" value="UniProtKB-EC"/>
</dbReference>
<dbReference type="AlphaFoldDB" id="G7QBM4"/>
<evidence type="ECO:0000256" key="1">
    <source>
        <dbReference type="ARBA" id="ARBA00000085"/>
    </source>
</evidence>
<dbReference type="Pfam" id="PF02518">
    <property type="entry name" value="HATPase_c"/>
    <property type="match status" value="1"/>
</dbReference>
<reference evidence="9" key="1">
    <citation type="journal article" date="2015" name="Genome Announc.">
        <title>High-Quality Draft Genome Sequence of Desulfovibrio carbinoliphilus FW-101-2B, an Organic Acid-Oxidizing Sulfate-Reducing Bacterium Isolated from Uranium(VI)-Contaminated Groundwater.</title>
        <authorList>
            <person name="Ramsay B.D."/>
            <person name="Hwang C."/>
            <person name="Woo H.L."/>
            <person name="Carroll S.L."/>
            <person name="Lucas S."/>
            <person name="Han J."/>
            <person name="Lapidus A.L."/>
            <person name="Cheng J.F."/>
            <person name="Goodwin L.A."/>
            <person name="Pitluck S."/>
            <person name="Peters L."/>
            <person name="Chertkov O."/>
            <person name="Held B."/>
            <person name="Detter J.C."/>
            <person name="Han C.S."/>
            <person name="Tapia R."/>
            <person name="Land M.L."/>
            <person name="Hauser L.J."/>
            <person name="Kyrpides N.C."/>
            <person name="Ivanova N.N."/>
            <person name="Mikhailova N."/>
            <person name="Pagani I."/>
            <person name="Woyke T."/>
            <person name="Arkin A.P."/>
            <person name="Dehal P."/>
            <person name="Chivian D."/>
            <person name="Criddle C.S."/>
            <person name="Wu W."/>
            <person name="Chakraborty R."/>
            <person name="Hazen T.C."/>
            <person name="Fields M.W."/>
        </authorList>
    </citation>
    <scope>NUCLEOTIDE SEQUENCE [LARGE SCALE GENOMIC DNA]</scope>
    <source>
        <strain evidence="9">FW-101-2B</strain>
    </source>
</reference>
<dbReference type="HOGENOM" id="CLU_000445_114_15_7"/>
<keyword evidence="8" id="KW-0418">Kinase</keyword>
<dbReference type="InterPro" id="IPR036890">
    <property type="entry name" value="HATPase_C_sf"/>
</dbReference>
<dbReference type="InterPro" id="IPR005467">
    <property type="entry name" value="His_kinase_dom"/>
</dbReference>
<dbReference type="PANTHER" id="PTHR45339">
    <property type="entry name" value="HYBRID SIGNAL TRANSDUCTION HISTIDINE KINASE J"/>
    <property type="match status" value="1"/>
</dbReference>
<keyword evidence="4" id="KW-0902">Two-component regulatory system</keyword>
<keyword evidence="3 5" id="KW-0597">Phosphoprotein</keyword>
<dbReference type="PROSITE" id="PS50109">
    <property type="entry name" value="HIS_KIN"/>
    <property type="match status" value="1"/>
</dbReference>
<feature type="modified residue" description="4-aspartylphosphate" evidence="5">
    <location>
        <position position="238"/>
    </location>
</feature>
<gene>
    <name evidence="8" type="ORF">DFW101_2885</name>
</gene>
<organism evidence="8 9">
    <name type="scientific">Solidesulfovibrio carbinoliphilus subsp. oakridgensis</name>
    <dbReference type="NCBI Taxonomy" id="694327"/>
    <lineage>
        <taxon>Bacteria</taxon>
        <taxon>Pseudomonadati</taxon>
        <taxon>Thermodesulfobacteriota</taxon>
        <taxon>Desulfovibrionia</taxon>
        <taxon>Desulfovibrionales</taxon>
        <taxon>Desulfovibrionaceae</taxon>
        <taxon>Solidesulfovibrio</taxon>
    </lineage>
</organism>
<dbReference type="SUPFAM" id="SSF52172">
    <property type="entry name" value="CheY-like"/>
    <property type="match status" value="1"/>
</dbReference>
<dbReference type="PROSITE" id="PS50110">
    <property type="entry name" value="RESPONSE_REGULATORY"/>
    <property type="match status" value="1"/>
</dbReference>
<keyword evidence="8" id="KW-0808">Transferase</keyword>
<feature type="domain" description="Histidine kinase" evidence="6">
    <location>
        <begin position="1"/>
        <end position="167"/>
    </location>
</feature>
<dbReference type="Pfam" id="PF00072">
    <property type="entry name" value="Response_reg"/>
    <property type="match status" value="1"/>
</dbReference>
<evidence type="ECO:0000313" key="9">
    <source>
        <dbReference type="Proteomes" id="UP000004662"/>
    </source>
</evidence>
<dbReference type="EC" id="2.7.13.3" evidence="2"/>
<protein>
    <recommendedName>
        <fullName evidence="2">histidine kinase</fullName>
        <ecNumber evidence="2">2.7.13.3</ecNumber>
    </recommendedName>
</protein>
<name>G7QBM4_9BACT</name>
<dbReference type="eggNOG" id="COG0642">
    <property type="taxonomic scope" value="Bacteria"/>
</dbReference>
<evidence type="ECO:0000313" key="8">
    <source>
        <dbReference type="EMBL" id="EHJ48887.1"/>
    </source>
</evidence>
<sequence length="310" mass="34037">MRKAFKPLVEEKGLTLTTFVHSGVPTDLIGDPVRLKQILVNLVGNALKFTSKGSIDIQVGTLHLPEERSIPPHRPAGDKQPTDFARQRHVRLLFSVRDTGIGIPLQYQQSIFEIFSQGDSGTQKQYAGTGLGLSITKSLIAMMDGNIWVVSQEGKGSTFYCSVLLKIQNPHEAKPTTEAAASSPGKPLKILLAEDNPINRLFLQELLRNEGHSITYAADGQEALEALRTEAFDIVLMDISMPRMDGIEATRRIRESVSGKINAKIPIVALTAHAFRVDAERFLKAGMDGYLSKPIDPAKLKEILGKYAKP</sequence>
<dbReference type="Proteomes" id="UP000004662">
    <property type="component" value="Chromosome"/>
</dbReference>
<dbReference type="InterPro" id="IPR001789">
    <property type="entry name" value="Sig_transdc_resp-reg_receiver"/>
</dbReference>
<comment type="catalytic activity">
    <reaction evidence="1">
        <text>ATP + protein L-histidine = ADP + protein N-phospho-L-histidine.</text>
        <dbReference type="EC" id="2.7.13.3"/>
    </reaction>
</comment>
<feature type="domain" description="Response regulatory" evidence="7">
    <location>
        <begin position="189"/>
        <end position="308"/>
    </location>
</feature>
<dbReference type="FunFam" id="3.30.565.10:FF:000010">
    <property type="entry name" value="Sensor histidine kinase RcsC"/>
    <property type="match status" value="1"/>
</dbReference>
<dbReference type="SUPFAM" id="SSF55874">
    <property type="entry name" value="ATPase domain of HSP90 chaperone/DNA topoisomerase II/histidine kinase"/>
    <property type="match status" value="1"/>
</dbReference>
<evidence type="ECO:0000259" key="6">
    <source>
        <dbReference type="PROSITE" id="PS50109"/>
    </source>
</evidence>
<evidence type="ECO:0000256" key="2">
    <source>
        <dbReference type="ARBA" id="ARBA00012438"/>
    </source>
</evidence>
<dbReference type="SMART" id="SM00387">
    <property type="entry name" value="HATPase_c"/>
    <property type="match status" value="1"/>
</dbReference>
<dbReference type="GO" id="GO:0000160">
    <property type="term" value="P:phosphorelay signal transduction system"/>
    <property type="evidence" value="ECO:0007669"/>
    <property type="project" value="UniProtKB-KW"/>
</dbReference>
<dbReference type="PRINTS" id="PR00344">
    <property type="entry name" value="BCTRLSENSOR"/>
</dbReference>
<dbReference type="Gene3D" id="3.30.565.10">
    <property type="entry name" value="Histidine kinase-like ATPase, C-terminal domain"/>
    <property type="match status" value="1"/>
</dbReference>
<dbReference type="InterPro" id="IPR003594">
    <property type="entry name" value="HATPase_dom"/>
</dbReference>
<dbReference type="Gene3D" id="3.40.50.2300">
    <property type="match status" value="1"/>
</dbReference>
<evidence type="ECO:0000256" key="5">
    <source>
        <dbReference type="PROSITE-ProRule" id="PRU00169"/>
    </source>
</evidence>
<proteinExistence type="predicted"/>
<dbReference type="SMART" id="SM00448">
    <property type="entry name" value="REC"/>
    <property type="match status" value="1"/>
</dbReference>
<dbReference type="CDD" id="cd16922">
    <property type="entry name" value="HATPase_EvgS-ArcB-TorS-like"/>
    <property type="match status" value="1"/>
</dbReference>
<accession>G7QBM4</accession>